<dbReference type="RefSeq" id="WP_065286979.1">
    <property type="nucleotide sequence ID" value="NZ_LFOE01000001.1"/>
</dbReference>
<reference evidence="1 2" key="1">
    <citation type="submission" date="2015-06" db="EMBL/GenBank/DDBJ databases">
        <title>Genome sequence of Mycobacterium kumamotonense strain Roo.</title>
        <authorList>
            <person name="Greninger A.L."/>
            <person name="Cunningham G."/>
            <person name="Miller S."/>
        </authorList>
    </citation>
    <scope>NUCLEOTIDE SEQUENCE [LARGE SCALE GENOMIC DNA]</scope>
    <source>
        <strain evidence="1 2">Roo</strain>
    </source>
</reference>
<dbReference type="AlphaFoldDB" id="A0A1B8SLY9"/>
<evidence type="ECO:0008006" key="3">
    <source>
        <dbReference type="Google" id="ProtNLM"/>
    </source>
</evidence>
<gene>
    <name evidence="1" type="ORF">ACT18_00825</name>
</gene>
<dbReference type="Proteomes" id="UP000092668">
    <property type="component" value="Unassembled WGS sequence"/>
</dbReference>
<dbReference type="OrthoDB" id="10017458at2"/>
<dbReference type="EMBL" id="LFOE01000001">
    <property type="protein sequence ID" value="OBY33772.1"/>
    <property type="molecule type" value="Genomic_DNA"/>
</dbReference>
<evidence type="ECO:0000313" key="1">
    <source>
        <dbReference type="EMBL" id="OBY33772.1"/>
    </source>
</evidence>
<protein>
    <recommendedName>
        <fullName evidence="3">DUF2634 domain-containing protein</fullName>
    </recommendedName>
</protein>
<accession>A0A1B8SLY9</accession>
<name>A0A1B8SLY9_9MYCO</name>
<dbReference type="SUPFAM" id="SSF160719">
    <property type="entry name" value="gpW/gp25-like"/>
    <property type="match status" value="1"/>
</dbReference>
<evidence type="ECO:0000313" key="2">
    <source>
        <dbReference type="Proteomes" id="UP000092668"/>
    </source>
</evidence>
<sequence length="138" mass="15173">MSYSLAVKNGDLVQAGSALGIVYGWDKLAQDLQMWMLQTYQSDRFHVDMGSILPDMIGGVVGNATAERVRREINRVLDNYQRLQRKVLKETPKKLSLTEILYSIDDVTVSINYDTVSAAVKVTSAGSSSGTVNVTQSL</sequence>
<comment type="caution">
    <text evidence="1">The sequence shown here is derived from an EMBL/GenBank/DDBJ whole genome shotgun (WGS) entry which is preliminary data.</text>
</comment>
<proteinExistence type="predicted"/>
<organism evidence="1 2">
    <name type="scientific">Mycolicibacter kumamotonensis</name>
    <dbReference type="NCBI Taxonomy" id="354243"/>
    <lineage>
        <taxon>Bacteria</taxon>
        <taxon>Bacillati</taxon>
        <taxon>Actinomycetota</taxon>
        <taxon>Actinomycetes</taxon>
        <taxon>Mycobacteriales</taxon>
        <taxon>Mycobacteriaceae</taxon>
        <taxon>Mycolicibacter</taxon>
    </lineage>
</organism>
<keyword evidence="2" id="KW-1185">Reference proteome</keyword>